<proteinExistence type="predicted"/>
<reference evidence="1 2" key="1">
    <citation type="submission" date="2016-02" db="EMBL/GenBank/DDBJ databases">
        <authorList>
            <consortium name="Pathogen Informatics"/>
        </authorList>
    </citation>
    <scope>NUCLEOTIDE SEQUENCE [LARGE SCALE GENOMIC DNA]</scope>
    <source>
        <strain evidence="1 2">SS1062</strain>
    </source>
</reference>
<dbReference type="Proteomes" id="UP000071962">
    <property type="component" value="Unassembled WGS sequence"/>
</dbReference>
<sequence length="86" mass="10205">MTYTIDIFPKPENAPDRPYFTEEIFISSCQRELDNLKKATKLLKAEHEIHNILKRSQELYRDMIYGVKTNQIIFTNQGQEKRAIDD</sequence>
<organism evidence="1 2">
    <name type="scientific">Streptococcus suis</name>
    <dbReference type="NCBI Taxonomy" id="1307"/>
    <lineage>
        <taxon>Bacteria</taxon>
        <taxon>Bacillati</taxon>
        <taxon>Bacillota</taxon>
        <taxon>Bacilli</taxon>
        <taxon>Lactobacillales</taxon>
        <taxon>Streptococcaceae</taxon>
        <taxon>Streptococcus</taxon>
    </lineage>
</organism>
<dbReference type="RefSeq" id="WP_024414630.1">
    <property type="nucleotide sequence ID" value="NZ_CEKS01000016.1"/>
</dbReference>
<dbReference type="EMBL" id="FIKT01000007">
    <property type="protein sequence ID" value="CYW88950.1"/>
    <property type="molecule type" value="Genomic_DNA"/>
</dbReference>
<protein>
    <submittedName>
        <fullName evidence="1">Uncharacterized protein</fullName>
    </submittedName>
</protein>
<gene>
    <name evidence="1" type="ORF">ERS132551_00754</name>
</gene>
<dbReference type="AlphaFoldDB" id="A0A0Z8RUP1"/>
<evidence type="ECO:0000313" key="2">
    <source>
        <dbReference type="Proteomes" id="UP000071962"/>
    </source>
</evidence>
<evidence type="ECO:0000313" key="1">
    <source>
        <dbReference type="EMBL" id="CYW88950.1"/>
    </source>
</evidence>
<accession>A0A0Z8RUP1</accession>
<name>A0A0Z8RUP1_STRSU</name>